<evidence type="ECO:0000313" key="16">
    <source>
        <dbReference type="EMBL" id="KAL3637460.1"/>
    </source>
</evidence>
<feature type="domain" description="Kinesin motor" evidence="15">
    <location>
        <begin position="17"/>
        <end position="342"/>
    </location>
</feature>
<evidence type="ECO:0000256" key="11">
    <source>
        <dbReference type="PROSITE-ProRule" id="PRU00283"/>
    </source>
</evidence>
<dbReference type="GO" id="GO:0005524">
    <property type="term" value="F:ATP binding"/>
    <property type="evidence" value="ECO:0007669"/>
    <property type="project" value="UniProtKB-UniRule"/>
</dbReference>
<dbReference type="GO" id="GO:0003774">
    <property type="term" value="F:cytoskeletal motor activity"/>
    <property type="evidence" value="ECO:0007669"/>
    <property type="project" value="UniProtKB-UniRule"/>
</dbReference>
<evidence type="ECO:0000256" key="7">
    <source>
        <dbReference type="ARBA" id="ARBA00023175"/>
    </source>
</evidence>
<feature type="region of interest" description="Disordered" evidence="14">
    <location>
        <begin position="431"/>
        <end position="463"/>
    </location>
</feature>
<dbReference type="PROSITE" id="PS50067">
    <property type="entry name" value="KINESIN_MOTOR_2"/>
    <property type="match status" value="1"/>
</dbReference>
<keyword evidence="4 11" id="KW-0547">Nucleotide-binding</keyword>
<keyword evidence="8" id="KW-0963">Cytoplasm</keyword>
<name>A0ABD3D599_9LAMI</name>
<dbReference type="FunFam" id="3.40.850.10:FF:000016">
    <property type="entry name" value="Kinesin-like protein"/>
    <property type="match status" value="1"/>
</dbReference>
<keyword evidence="6 13" id="KW-0175">Coiled coil</keyword>
<dbReference type="SMART" id="SM00129">
    <property type="entry name" value="KISc"/>
    <property type="match status" value="1"/>
</dbReference>
<reference evidence="17" key="1">
    <citation type="journal article" date="2024" name="IScience">
        <title>Strigolactones Initiate the Formation of Haustorium-like Structures in Castilleja.</title>
        <authorList>
            <person name="Buerger M."/>
            <person name="Peterson D."/>
            <person name="Chory J."/>
        </authorList>
    </citation>
    <scope>NUCLEOTIDE SEQUENCE [LARGE SCALE GENOMIC DNA]</scope>
</reference>
<feature type="region of interest" description="Disordered" evidence="14">
    <location>
        <begin position="643"/>
        <end position="714"/>
    </location>
</feature>
<evidence type="ECO:0000313" key="17">
    <source>
        <dbReference type="Proteomes" id="UP001632038"/>
    </source>
</evidence>
<dbReference type="PANTHER" id="PTHR47968">
    <property type="entry name" value="CENTROMERE PROTEIN E"/>
    <property type="match status" value="1"/>
</dbReference>
<gene>
    <name evidence="16" type="ORF">CASFOL_018628</name>
</gene>
<dbReference type="EMBL" id="JAVIJP010000025">
    <property type="protein sequence ID" value="KAL3637460.1"/>
    <property type="molecule type" value="Genomic_DNA"/>
</dbReference>
<keyword evidence="9" id="KW-0539">Nucleus</keyword>
<evidence type="ECO:0000256" key="4">
    <source>
        <dbReference type="ARBA" id="ARBA00022741"/>
    </source>
</evidence>
<evidence type="ECO:0000256" key="14">
    <source>
        <dbReference type="SAM" id="MobiDB-lite"/>
    </source>
</evidence>
<dbReference type="InterPro" id="IPR021881">
    <property type="entry name" value="NACK_C"/>
</dbReference>
<feature type="compositionally biased region" description="Basic and acidic residues" evidence="14">
    <location>
        <begin position="675"/>
        <end position="686"/>
    </location>
</feature>
<dbReference type="GO" id="GO:0009524">
    <property type="term" value="C:phragmoplast"/>
    <property type="evidence" value="ECO:0007669"/>
    <property type="project" value="UniProtKB-SubCell"/>
</dbReference>
<feature type="binding site" evidence="11">
    <location>
        <begin position="106"/>
        <end position="113"/>
    </location>
    <ligand>
        <name>ATP</name>
        <dbReference type="ChEBI" id="CHEBI:30616"/>
    </ligand>
</feature>
<comment type="subcellular location">
    <subcellularLocation>
        <location evidence="10">Cytoplasm</location>
        <location evidence="10">Cytoskeleton</location>
        <location evidence="10">Phragmoplast</location>
    </subcellularLocation>
    <subcellularLocation>
        <location evidence="1">Nucleus</location>
    </subcellularLocation>
</comment>
<feature type="compositionally biased region" description="Basic and acidic residues" evidence="14">
    <location>
        <begin position="700"/>
        <end position="714"/>
    </location>
</feature>
<sequence length="910" mass="102995">MEITKNREKMIRDNEERIKVSVRVRPLNDEEISRNDVSDWECINDDTIVYKNVSYLASERSMYPPAFTFDRVFSSDCYTREVYEQGVKDVAISVVHGINSTVFAYGQTRSGKTYTMTGITEYAIADIFEYIHKHSKRDFILKFSAMEIYNESVRDLLSSDSTPLRLIDDPERGTIVEKLTEEILRDQNHVNKLLSICKAQREIGDAALHGMSSRSHQIIRLTIVSSSREFLGCNNTSTLAASVNFVDLAGSERALPSLSAGARLKVDGPINRSLLTLETVIRKLRKNPNGQIPYRDSKLTRILQMSLGGNARTAIICTMSPACSHVEQSRNTLLFAGCAKEVTTKARVNVVMSDRALVMHLQKELARLESELRNTRPGFGPSNYSAILREKDSQIEKLEKEVKDLILQRDIAQSQVKEFIKILGDDASSMAQVDSGHYPHFRVKNSPDSEIEKQEASQSDDDDLFLDVDNSSFSEEHVKVPFFEDTFEHCYKSPRILLSSSNSSVSDSYHVWAEIEKQSNRALENNTEPMQSNRSSFEDNTNFPIVKVGRKEIESAHQTDDDNEVNENVTSTIVPSDEVKDNNDFSTIQYLDIMSFEDCLDKDSFGSKSLNLTRSSSCRASITSDSSSPWFKLLEYSGNTPAAVGSEKEYDRCGFSGKSSKNSQENAPDIETDTSAEKDPSEKDELQTEQQITIGPENEPAQKIDMPPKKKANDVELDPIEDECKGLTSWPVEFRRLQRQIVELWHACNVSLAHRTYFFLIFQGDPSDAIYLEVEMRRMKMLKDKFTRGDKVVVDGRPLTLSSSAKALRQERQMLSKQMSKRFSEHDREKMFIEWGIRLDAKLRRLQLAQRVWSKTDDINHITDSAFLVAKLVGLIEPGQAPNRDTFGVSFTAKSSTGVCSFKRSLVSLL</sequence>
<dbReference type="InterPro" id="IPR027640">
    <property type="entry name" value="Kinesin-like_fam"/>
</dbReference>
<evidence type="ECO:0000256" key="3">
    <source>
        <dbReference type="ARBA" id="ARBA00022701"/>
    </source>
</evidence>
<keyword evidence="17" id="KW-1185">Reference proteome</keyword>
<organism evidence="16 17">
    <name type="scientific">Castilleja foliolosa</name>
    <dbReference type="NCBI Taxonomy" id="1961234"/>
    <lineage>
        <taxon>Eukaryota</taxon>
        <taxon>Viridiplantae</taxon>
        <taxon>Streptophyta</taxon>
        <taxon>Embryophyta</taxon>
        <taxon>Tracheophyta</taxon>
        <taxon>Spermatophyta</taxon>
        <taxon>Magnoliopsida</taxon>
        <taxon>eudicotyledons</taxon>
        <taxon>Gunneridae</taxon>
        <taxon>Pentapetalae</taxon>
        <taxon>asterids</taxon>
        <taxon>lamiids</taxon>
        <taxon>Lamiales</taxon>
        <taxon>Orobanchaceae</taxon>
        <taxon>Pedicularideae</taxon>
        <taxon>Castillejinae</taxon>
        <taxon>Castilleja</taxon>
    </lineage>
</organism>
<dbReference type="InterPro" id="IPR001752">
    <property type="entry name" value="Kinesin_motor_dom"/>
</dbReference>
<dbReference type="PANTHER" id="PTHR47968:SF55">
    <property type="entry name" value="KINESIN-LIKE PROTEIN KIN-7H"/>
    <property type="match status" value="1"/>
</dbReference>
<dbReference type="InterPro" id="IPR019821">
    <property type="entry name" value="Kinesin_motor_CS"/>
</dbReference>
<dbReference type="InterPro" id="IPR036961">
    <property type="entry name" value="Kinesin_motor_dom_sf"/>
</dbReference>
<evidence type="ECO:0000256" key="1">
    <source>
        <dbReference type="ARBA" id="ARBA00004123"/>
    </source>
</evidence>
<proteinExistence type="inferred from homology"/>
<evidence type="ECO:0000256" key="8">
    <source>
        <dbReference type="ARBA" id="ARBA00023212"/>
    </source>
</evidence>
<feature type="compositionally biased region" description="Polar residues" evidence="14">
    <location>
        <begin position="657"/>
        <end position="666"/>
    </location>
</feature>
<dbReference type="PRINTS" id="PR00380">
    <property type="entry name" value="KINESINHEAVY"/>
</dbReference>
<dbReference type="AlphaFoldDB" id="A0ABD3D599"/>
<evidence type="ECO:0000256" key="10">
    <source>
        <dbReference type="ARBA" id="ARBA00060413"/>
    </source>
</evidence>
<feature type="coiled-coil region" evidence="13">
    <location>
        <begin position="388"/>
        <end position="415"/>
    </location>
</feature>
<comment type="similarity">
    <text evidence="2">Belongs to the TRAFAC class myosin-kinesin ATPase superfamily. Kinesin family. KIN-7 subfamily.</text>
</comment>
<comment type="caution">
    <text evidence="16">The sequence shown here is derived from an EMBL/GenBank/DDBJ whole genome shotgun (WGS) entry which is preliminary data.</text>
</comment>
<evidence type="ECO:0000256" key="9">
    <source>
        <dbReference type="ARBA" id="ARBA00023242"/>
    </source>
</evidence>
<dbReference type="Pfam" id="PF11995">
    <property type="entry name" value="DUF3490"/>
    <property type="match status" value="1"/>
</dbReference>
<dbReference type="Proteomes" id="UP001632038">
    <property type="component" value="Unassembled WGS sequence"/>
</dbReference>
<evidence type="ECO:0000256" key="12">
    <source>
        <dbReference type="RuleBase" id="RU000394"/>
    </source>
</evidence>
<evidence type="ECO:0000256" key="5">
    <source>
        <dbReference type="ARBA" id="ARBA00022840"/>
    </source>
</evidence>
<accession>A0ABD3D599</accession>
<dbReference type="GO" id="GO:0005874">
    <property type="term" value="C:microtubule"/>
    <property type="evidence" value="ECO:0007669"/>
    <property type="project" value="UniProtKB-KW"/>
</dbReference>
<feature type="compositionally biased region" description="Basic and acidic residues" evidence="14">
    <location>
        <begin position="445"/>
        <end position="455"/>
    </location>
</feature>
<dbReference type="InterPro" id="IPR027417">
    <property type="entry name" value="P-loop_NTPase"/>
</dbReference>
<keyword evidence="5 11" id="KW-0067">ATP-binding</keyword>
<evidence type="ECO:0000259" key="15">
    <source>
        <dbReference type="PROSITE" id="PS50067"/>
    </source>
</evidence>
<dbReference type="Gene3D" id="3.40.850.10">
    <property type="entry name" value="Kinesin motor domain"/>
    <property type="match status" value="1"/>
</dbReference>
<evidence type="ECO:0000256" key="6">
    <source>
        <dbReference type="ARBA" id="ARBA00023054"/>
    </source>
</evidence>
<dbReference type="SUPFAM" id="SSF52540">
    <property type="entry name" value="P-loop containing nucleoside triphosphate hydrolases"/>
    <property type="match status" value="1"/>
</dbReference>
<evidence type="ECO:0000256" key="13">
    <source>
        <dbReference type="SAM" id="Coils"/>
    </source>
</evidence>
<keyword evidence="7 11" id="KW-0505">Motor protein</keyword>
<evidence type="ECO:0000256" key="2">
    <source>
        <dbReference type="ARBA" id="ARBA00007310"/>
    </source>
</evidence>
<dbReference type="GO" id="GO:0005634">
    <property type="term" value="C:nucleus"/>
    <property type="evidence" value="ECO:0007669"/>
    <property type="project" value="UniProtKB-SubCell"/>
</dbReference>
<keyword evidence="8" id="KW-0206">Cytoskeleton</keyword>
<keyword evidence="3 12" id="KW-0493">Microtubule</keyword>
<dbReference type="Pfam" id="PF00225">
    <property type="entry name" value="Kinesin"/>
    <property type="match status" value="1"/>
</dbReference>
<dbReference type="GO" id="GO:0000919">
    <property type="term" value="P:cell plate assembly"/>
    <property type="evidence" value="ECO:0007669"/>
    <property type="project" value="UniProtKB-ARBA"/>
</dbReference>
<protein>
    <recommendedName>
        <fullName evidence="12">Kinesin-like protein</fullName>
    </recommendedName>
</protein>
<dbReference type="PROSITE" id="PS00411">
    <property type="entry name" value="KINESIN_MOTOR_1"/>
    <property type="match status" value="1"/>
</dbReference>